<comment type="caution">
    <text evidence="1">The sequence shown here is derived from an EMBL/GenBank/DDBJ whole genome shotgun (WGS) entry which is preliminary data.</text>
</comment>
<accession>A0ACC0XQC4</accession>
<evidence type="ECO:0000313" key="2">
    <source>
        <dbReference type="Proteomes" id="UP001163603"/>
    </source>
</evidence>
<dbReference type="EMBL" id="CM047746">
    <property type="protein sequence ID" value="KAJ0021489.1"/>
    <property type="molecule type" value="Genomic_DNA"/>
</dbReference>
<dbReference type="Proteomes" id="UP001163603">
    <property type="component" value="Chromosome 11"/>
</dbReference>
<name>A0ACC0XQC4_9ROSI</name>
<evidence type="ECO:0000313" key="1">
    <source>
        <dbReference type="EMBL" id="KAJ0021489.1"/>
    </source>
</evidence>
<reference evidence="2" key="1">
    <citation type="journal article" date="2023" name="G3 (Bethesda)">
        <title>Genome assembly and association tests identify interacting loci associated with vigor, precocity, and sex in interspecific pistachio rootstocks.</title>
        <authorList>
            <person name="Palmer W."/>
            <person name="Jacygrad E."/>
            <person name="Sagayaradj S."/>
            <person name="Cavanaugh K."/>
            <person name="Han R."/>
            <person name="Bertier L."/>
            <person name="Beede B."/>
            <person name="Kafkas S."/>
            <person name="Golino D."/>
            <person name="Preece J."/>
            <person name="Michelmore R."/>
        </authorList>
    </citation>
    <scope>NUCLEOTIDE SEQUENCE [LARGE SCALE GENOMIC DNA]</scope>
</reference>
<proteinExistence type="predicted"/>
<protein>
    <submittedName>
        <fullName evidence="1">Uncharacterized protein</fullName>
    </submittedName>
</protein>
<gene>
    <name evidence="1" type="ORF">Pint_31247</name>
</gene>
<sequence length="120" mass="13678">MLRDRPFVPSKGGLRRVLLKEVHDSPWAGHPGRERTLALLTRDYYWPRIDADIESYVKTCLVCQLDKTERRKVAGLLQPLPIPERPWVSASLDFIGGFPKVEGMSSVLVVVDRFSKYAVL</sequence>
<organism evidence="1 2">
    <name type="scientific">Pistacia integerrima</name>
    <dbReference type="NCBI Taxonomy" id="434235"/>
    <lineage>
        <taxon>Eukaryota</taxon>
        <taxon>Viridiplantae</taxon>
        <taxon>Streptophyta</taxon>
        <taxon>Embryophyta</taxon>
        <taxon>Tracheophyta</taxon>
        <taxon>Spermatophyta</taxon>
        <taxon>Magnoliopsida</taxon>
        <taxon>eudicotyledons</taxon>
        <taxon>Gunneridae</taxon>
        <taxon>Pentapetalae</taxon>
        <taxon>rosids</taxon>
        <taxon>malvids</taxon>
        <taxon>Sapindales</taxon>
        <taxon>Anacardiaceae</taxon>
        <taxon>Pistacia</taxon>
    </lineage>
</organism>
<keyword evidence="2" id="KW-1185">Reference proteome</keyword>